<evidence type="ECO:0000256" key="11">
    <source>
        <dbReference type="RuleBase" id="RU365090"/>
    </source>
</evidence>
<keyword evidence="8 11" id="KW-0460">Magnesium</keyword>
<evidence type="ECO:0000313" key="13">
    <source>
        <dbReference type="EMBL" id="NML24565.1"/>
    </source>
</evidence>
<evidence type="ECO:0000259" key="12">
    <source>
        <dbReference type="SMART" id="SM00852"/>
    </source>
</evidence>
<dbReference type="RefSeq" id="WP_169144183.1">
    <property type="nucleotide sequence ID" value="NZ_JABBGA010000001.1"/>
</dbReference>
<dbReference type="Gene3D" id="3.40.980.10">
    <property type="entry name" value="MoaB/Mog-like domain"/>
    <property type="match status" value="1"/>
</dbReference>
<dbReference type="InterPro" id="IPR005110">
    <property type="entry name" value="MoeA_linker/N"/>
</dbReference>
<dbReference type="Pfam" id="PF03454">
    <property type="entry name" value="MoeA_C"/>
    <property type="match status" value="1"/>
</dbReference>
<evidence type="ECO:0000256" key="7">
    <source>
        <dbReference type="ARBA" id="ARBA00022723"/>
    </source>
</evidence>
<dbReference type="UniPathway" id="UPA00344"/>
<keyword evidence="14" id="KW-1185">Reference proteome</keyword>
<dbReference type="GO" id="GO:0005829">
    <property type="term" value="C:cytosol"/>
    <property type="evidence" value="ECO:0007669"/>
    <property type="project" value="TreeGrafter"/>
</dbReference>
<dbReference type="InterPro" id="IPR005111">
    <property type="entry name" value="MoeA_C_domain_IV"/>
</dbReference>
<gene>
    <name evidence="13" type="ORF">HHL15_02315</name>
</gene>
<dbReference type="NCBIfam" id="TIGR00177">
    <property type="entry name" value="molyb_syn"/>
    <property type="match status" value="1"/>
</dbReference>
<dbReference type="Gene3D" id="2.40.340.10">
    <property type="entry name" value="MoeA, C-terminal, domain IV"/>
    <property type="match status" value="1"/>
</dbReference>
<evidence type="ECO:0000256" key="6">
    <source>
        <dbReference type="ARBA" id="ARBA00022679"/>
    </source>
</evidence>
<comment type="cofactor">
    <cofactor evidence="1 11">
        <name>Mg(2+)</name>
        <dbReference type="ChEBI" id="CHEBI:18420"/>
    </cofactor>
</comment>
<evidence type="ECO:0000313" key="14">
    <source>
        <dbReference type="Proteomes" id="UP000580043"/>
    </source>
</evidence>
<name>A0A848G0H8_9RHOO</name>
<dbReference type="SUPFAM" id="SSF63882">
    <property type="entry name" value="MoeA N-terminal region -like"/>
    <property type="match status" value="1"/>
</dbReference>
<proteinExistence type="inferred from homology"/>
<dbReference type="Pfam" id="PF03453">
    <property type="entry name" value="MoeA_N"/>
    <property type="match status" value="1"/>
</dbReference>
<keyword evidence="5 11" id="KW-0500">Molybdenum</keyword>
<dbReference type="SMART" id="SM00852">
    <property type="entry name" value="MoCF_biosynth"/>
    <property type="match status" value="1"/>
</dbReference>
<dbReference type="SUPFAM" id="SSF63867">
    <property type="entry name" value="MoeA C-terminal domain-like"/>
    <property type="match status" value="1"/>
</dbReference>
<dbReference type="PANTHER" id="PTHR10192">
    <property type="entry name" value="MOLYBDOPTERIN BIOSYNTHESIS PROTEIN"/>
    <property type="match status" value="1"/>
</dbReference>
<feature type="domain" description="MoaB/Mog" evidence="12">
    <location>
        <begin position="191"/>
        <end position="328"/>
    </location>
</feature>
<evidence type="ECO:0000256" key="4">
    <source>
        <dbReference type="ARBA" id="ARBA00010763"/>
    </source>
</evidence>
<comment type="catalytic activity">
    <reaction evidence="10">
        <text>adenylyl-molybdopterin + molybdate = Mo-molybdopterin + AMP + H(+)</text>
        <dbReference type="Rhea" id="RHEA:35047"/>
        <dbReference type="ChEBI" id="CHEBI:15378"/>
        <dbReference type="ChEBI" id="CHEBI:36264"/>
        <dbReference type="ChEBI" id="CHEBI:62727"/>
        <dbReference type="ChEBI" id="CHEBI:71302"/>
        <dbReference type="ChEBI" id="CHEBI:456215"/>
        <dbReference type="EC" id="2.10.1.1"/>
    </reaction>
</comment>
<dbReference type="InterPro" id="IPR038987">
    <property type="entry name" value="MoeA-like"/>
</dbReference>
<dbReference type="AlphaFoldDB" id="A0A848G0H8"/>
<dbReference type="InterPro" id="IPR036688">
    <property type="entry name" value="MoeA_C_domain_IV_sf"/>
</dbReference>
<dbReference type="GO" id="GO:0006777">
    <property type="term" value="P:Mo-molybdopterin cofactor biosynthetic process"/>
    <property type="evidence" value="ECO:0007669"/>
    <property type="project" value="UniProtKB-UniRule"/>
</dbReference>
<keyword evidence="9 11" id="KW-0501">Molybdenum cofactor biosynthesis</keyword>
<dbReference type="PANTHER" id="PTHR10192:SF5">
    <property type="entry name" value="GEPHYRIN"/>
    <property type="match status" value="1"/>
</dbReference>
<evidence type="ECO:0000256" key="2">
    <source>
        <dbReference type="ARBA" id="ARBA00002901"/>
    </source>
</evidence>
<reference evidence="13 14" key="1">
    <citation type="submission" date="2020-04" db="EMBL/GenBank/DDBJ databases">
        <title>Zoogloea sp. G-4-1-14 isolated from soil.</title>
        <authorList>
            <person name="Dahal R.H."/>
        </authorList>
    </citation>
    <scope>NUCLEOTIDE SEQUENCE [LARGE SCALE GENOMIC DNA]</scope>
    <source>
        <strain evidence="13 14">G-4-1-14</strain>
    </source>
</reference>
<sequence length="417" mass="44260">MSVDNGCASPGARKTLSVDEARQIILSTVTPLSGWEKVAIRAALGRILAADVIAPCNVPAHDNSAMDGYAVRAEDLSGDGEVHLQVVGTAFAGRGFSGMVGAGQAVRIMTGGVMPMGADTIVVQEIVRTEGNTVVVPAGIRKGQNVRRAGEDLAEGAVAIPRGKLMGPAELGLAASLGLAEVCVTRRLRVAFFSTGDELATIGRPLAPGEVYDSNRYTLHGALTRLGCELVDMGVIPDRPDELEAAFRNAAACSDVVLTTGGVSVGEADFIRELMARLGEVSFWKIDIKPGRPMAFGKIGDTWMFGLPGNPVAVMVTYYQFVMDALLRVAGQDPLPQRPLMQASCTSPIRKLSGRKEFLRGRLYLEDGQWQVRSASAQGSGILRSMSEANCFIVLHEHRGDVVPGETVQVQLFDGLV</sequence>
<dbReference type="SUPFAM" id="SSF53218">
    <property type="entry name" value="Molybdenum cofactor biosynthesis proteins"/>
    <property type="match status" value="1"/>
</dbReference>
<comment type="similarity">
    <text evidence="4 11">Belongs to the MoeA family.</text>
</comment>
<dbReference type="NCBIfam" id="NF045515">
    <property type="entry name" value="Glp_gephyrin"/>
    <property type="match status" value="1"/>
</dbReference>
<evidence type="ECO:0000256" key="1">
    <source>
        <dbReference type="ARBA" id="ARBA00001946"/>
    </source>
</evidence>
<dbReference type="Proteomes" id="UP000580043">
    <property type="component" value="Unassembled WGS sequence"/>
</dbReference>
<evidence type="ECO:0000256" key="10">
    <source>
        <dbReference type="ARBA" id="ARBA00047317"/>
    </source>
</evidence>
<keyword evidence="7 11" id="KW-0479">Metal-binding</keyword>
<protein>
    <recommendedName>
        <fullName evidence="11">Molybdopterin molybdenumtransferase</fullName>
        <ecNumber evidence="11">2.10.1.1</ecNumber>
    </recommendedName>
</protein>
<dbReference type="GO" id="GO:0046872">
    <property type="term" value="F:metal ion binding"/>
    <property type="evidence" value="ECO:0007669"/>
    <property type="project" value="UniProtKB-UniRule"/>
</dbReference>
<dbReference type="CDD" id="cd00887">
    <property type="entry name" value="MoeA"/>
    <property type="match status" value="1"/>
</dbReference>
<accession>A0A848G0H8</accession>
<dbReference type="EC" id="2.10.1.1" evidence="11"/>
<dbReference type="GO" id="GO:0061599">
    <property type="term" value="F:molybdopterin molybdotransferase activity"/>
    <property type="evidence" value="ECO:0007669"/>
    <property type="project" value="UniProtKB-UniRule"/>
</dbReference>
<keyword evidence="6 11" id="KW-0808">Transferase</keyword>
<evidence type="ECO:0000256" key="5">
    <source>
        <dbReference type="ARBA" id="ARBA00022505"/>
    </source>
</evidence>
<dbReference type="EMBL" id="JABBGA010000001">
    <property type="protein sequence ID" value="NML24565.1"/>
    <property type="molecule type" value="Genomic_DNA"/>
</dbReference>
<organism evidence="13 14">
    <name type="scientific">Zoogloea dura</name>
    <dbReference type="NCBI Taxonomy" id="2728840"/>
    <lineage>
        <taxon>Bacteria</taxon>
        <taxon>Pseudomonadati</taxon>
        <taxon>Pseudomonadota</taxon>
        <taxon>Betaproteobacteria</taxon>
        <taxon>Rhodocyclales</taxon>
        <taxon>Zoogloeaceae</taxon>
        <taxon>Zoogloea</taxon>
    </lineage>
</organism>
<evidence type="ECO:0000256" key="8">
    <source>
        <dbReference type="ARBA" id="ARBA00022842"/>
    </source>
</evidence>
<dbReference type="InterPro" id="IPR036425">
    <property type="entry name" value="MoaB/Mog-like_dom_sf"/>
</dbReference>
<dbReference type="Pfam" id="PF00994">
    <property type="entry name" value="MoCF_biosynth"/>
    <property type="match status" value="1"/>
</dbReference>
<evidence type="ECO:0000256" key="9">
    <source>
        <dbReference type="ARBA" id="ARBA00023150"/>
    </source>
</evidence>
<comment type="caution">
    <text evidence="13">The sequence shown here is derived from an EMBL/GenBank/DDBJ whole genome shotgun (WGS) entry which is preliminary data.</text>
</comment>
<dbReference type="FunFam" id="3.40.980.10:FF:000004">
    <property type="entry name" value="Molybdopterin molybdenumtransferase"/>
    <property type="match status" value="1"/>
</dbReference>
<dbReference type="Gene3D" id="3.90.105.10">
    <property type="entry name" value="Molybdopterin biosynthesis moea protein, domain 2"/>
    <property type="match status" value="1"/>
</dbReference>
<dbReference type="Gene3D" id="2.170.190.11">
    <property type="entry name" value="Molybdopterin biosynthesis moea protein, domain 3"/>
    <property type="match status" value="1"/>
</dbReference>
<comment type="function">
    <text evidence="2 11">Catalyzes the insertion of molybdate into adenylated molybdopterin with the concomitant release of AMP.</text>
</comment>
<evidence type="ECO:0000256" key="3">
    <source>
        <dbReference type="ARBA" id="ARBA00005046"/>
    </source>
</evidence>
<dbReference type="InterPro" id="IPR001453">
    <property type="entry name" value="MoaB/Mog_dom"/>
</dbReference>
<comment type="pathway">
    <text evidence="3 11">Cofactor biosynthesis; molybdopterin biosynthesis.</text>
</comment>
<dbReference type="InterPro" id="IPR036135">
    <property type="entry name" value="MoeA_linker/N_sf"/>
</dbReference>